<comment type="subcellular location">
    <subcellularLocation>
        <location evidence="1">Membrane</location>
        <topology evidence="1">Multi-pass membrane protein</topology>
    </subcellularLocation>
</comment>
<reference evidence="7" key="2">
    <citation type="submission" date="2020-09" db="EMBL/GenBank/DDBJ databases">
        <authorList>
            <person name="Sun Q."/>
            <person name="Zhou Y."/>
        </authorList>
    </citation>
    <scope>NUCLEOTIDE SEQUENCE</scope>
    <source>
        <strain evidence="7">CGMCC 1.15493</strain>
    </source>
</reference>
<evidence type="ECO:0000256" key="4">
    <source>
        <dbReference type="ARBA" id="ARBA00023136"/>
    </source>
</evidence>
<keyword evidence="2 5" id="KW-0812">Transmembrane</keyword>
<name>A0A917DBC4_9HYPH</name>
<sequence>MIPASSLSPSAGVPALSMTGRLWALLALLGLLWGGSFFFTQLVVHEIAPLSLVALRVGIAAVALLAFLALRRMPLAPLRQRAGAFLLLGLLNNAIPFLLLAIGQKAMGAGLASILNATTPLWTILVAALATSDERLSGPKLVGIGLGIAGVAVLVGPEAFGAGHLAPLPALAAVLGATFSYALAAVFARRFRGVPPTVVATGQLCGSSLIVIPLALLLGTGPGLGAMTPAGIMSMLALALVSTAFAYILFFEIVARAGATNASLVTFLVPASAILLGILFLGETLSLREVLGFGAILAGLAAIDGRLARGVAKAWGSR</sequence>
<evidence type="ECO:0000256" key="3">
    <source>
        <dbReference type="ARBA" id="ARBA00022989"/>
    </source>
</evidence>
<feature type="transmembrane region" description="Helical" evidence="5">
    <location>
        <begin position="141"/>
        <end position="160"/>
    </location>
</feature>
<feature type="domain" description="EamA" evidence="6">
    <location>
        <begin position="170"/>
        <end position="302"/>
    </location>
</feature>
<keyword evidence="4 5" id="KW-0472">Membrane</keyword>
<evidence type="ECO:0000256" key="2">
    <source>
        <dbReference type="ARBA" id="ARBA00022692"/>
    </source>
</evidence>
<dbReference type="InterPro" id="IPR000620">
    <property type="entry name" value="EamA_dom"/>
</dbReference>
<dbReference type="PANTHER" id="PTHR32322">
    <property type="entry name" value="INNER MEMBRANE TRANSPORTER"/>
    <property type="match status" value="1"/>
</dbReference>
<dbReference type="Proteomes" id="UP000613160">
    <property type="component" value="Unassembled WGS sequence"/>
</dbReference>
<evidence type="ECO:0000313" key="7">
    <source>
        <dbReference type="EMBL" id="GGD20864.1"/>
    </source>
</evidence>
<reference evidence="7" key="1">
    <citation type="journal article" date="2014" name="Int. J. Syst. Evol. Microbiol.">
        <title>Complete genome sequence of Corynebacterium casei LMG S-19264T (=DSM 44701T), isolated from a smear-ripened cheese.</title>
        <authorList>
            <consortium name="US DOE Joint Genome Institute (JGI-PGF)"/>
            <person name="Walter F."/>
            <person name="Albersmeier A."/>
            <person name="Kalinowski J."/>
            <person name="Ruckert C."/>
        </authorList>
    </citation>
    <scope>NUCLEOTIDE SEQUENCE</scope>
    <source>
        <strain evidence="7">CGMCC 1.15493</strain>
    </source>
</reference>
<dbReference type="InterPro" id="IPR037185">
    <property type="entry name" value="EmrE-like"/>
</dbReference>
<comment type="caution">
    <text evidence="7">The sequence shown here is derived from an EMBL/GenBank/DDBJ whole genome shotgun (WGS) entry which is preliminary data.</text>
</comment>
<feature type="transmembrane region" description="Helical" evidence="5">
    <location>
        <begin position="22"/>
        <end position="44"/>
    </location>
</feature>
<feature type="transmembrane region" description="Helical" evidence="5">
    <location>
        <begin position="166"/>
        <end position="186"/>
    </location>
</feature>
<dbReference type="SUPFAM" id="SSF103481">
    <property type="entry name" value="Multidrug resistance efflux transporter EmrE"/>
    <property type="match status" value="2"/>
</dbReference>
<dbReference type="Pfam" id="PF00892">
    <property type="entry name" value="EamA"/>
    <property type="match status" value="2"/>
</dbReference>
<dbReference type="AlphaFoldDB" id="A0A917DBC4"/>
<protein>
    <submittedName>
        <fullName evidence="7">ABC transporter permease</fullName>
    </submittedName>
</protein>
<evidence type="ECO:0000259" key="6">
    <source>
        <dbReference type="Pfam" id="PF00892"/>
    </source>
</evidence>
<feature type="transmembrane region" description="Helical" evidence="5">
    <location>
        <begin position="108"/>
        <end position="129"/>
    </location>
</feature>
<feature type="transmembrane region" description="Helical" evidence="5">
    <location>
        <begin position="198"/>
        <end position="218"/>
    </location>
</feature>
<dbReference type="EMBL" id="BMJJ01000005">
    <property type="protein sequence ID" value="GGD20864.1"/>
    <property type="molecule type" value="Genomic_DNA"/>
</dbReference>
<feature type="transmembrane region" description="Helical" evidence="5">
    <location>
        <begin position="230"/>
        <end position="250"/>
    </location>
</feature>
<gene>
    <name evidence="7" type="ORF">GCM10011335_24740</name>
</gene>
<feature type="transmembrane region" description="Helical" evidence="5">
    <location>
        <begin position="287"/>
        <end position="308"/>
    </location>
</feature>
<dbReference type="GO" id="GO:0016020">
    <property type="term" value="C:membrane"/>
    <property type="evidence" value="ECO:0007669"/>
    <property type="project" value="UniProtKB-SubCell"/>
</dbReference>
<dbReference type="RefSeq" id="WP_244640115.1">
    <property type="nucleotide sequence ID" value="NZ_BMJJ01000005.1"/>
</dbReference>
<feature type="transmembrane region" description="Helical" evidence="5">
    <location>
        <begin position="262"/>
        <end position="281"/>
    </location>
</feature>
<dbReference type="PANTHER" id="PTHR32322:SF9">
    <property type="entry name" value="AMINO-ACID METABOLITE EFFLUX PUMP-RELATED"/>
    <property type="match status" value="1"/>
</dbReference>
<dbReference type="InterPro" id="IPR050638">
    <property type="entry name" value="AA-Vitamin_Transporters"/>
</dbReference>
<evidence type="ECO:0000313" key="8">
    <source>
        <dbReference type="Proteomes" id="UP000613160"/>
    </source>
</evidence>
<keyword evidence="8" id="KW-1185">Reference proteome</keyword>
<accession>A0A917DBC4</accession>
<evidence type="ECO:0000256" key="5">
    <source>
        <dbReference type="SAM" id="Phobius"/>
    </source>
</evidence>
<organism evidence="7 8">
    <name type="scientific">Aureimonas glaciei</name>
    <dbReference type="NCBI Taxonomy" id="1776957"/>
    <lineage>
        <taxon>Bacteria</taxon>
        <taxon>Pseudomonadati</taxon>
        <taxon>Pseudomonadota</taxon>
        <taxon>Alphaproteobacteria</taxon>
        <taxon>Hyphomicrobiales</taxon>
        <taxon>Aurantimonadaceae</taxon>
        <taxon>Aureimonas</taxon>
    </lineage>
</organism>
<feature type="domain" description="EamA" evidence="6">
    <location>
        <begin position="23"/>
        <end position="155"/>
    </location>
</feature>
<keyword evidence="3 5" id="KW-1133">Transmembrane helix</keyword>
<evidence type="ECO:0000256" key="1">
    <source>
        <dbReference type="ARBA" id="ARBA00004141"/>
    </source>
</evidence>
<proteinExistence type="predicted"/>
<feature type="transmembrane region" description="Helical" evidence="5">
    <location>
        <begin position="82"/>
        <end position="102"/>
    </location>
</feature>
<feature type="transmembrane region" description="Helical" evidence="5">
    <location>
        <begin position="50"/>
        <end position="70"/>
    </location>
</feature>